<comment type="subunit">
    <text evidence="10">Associates with the ATP synthase complex. Interacts with MT-ATP6; interaction is direct. Interacts with ATP5MC2; interaction is direct.</text>
</comment>
<dbReference type="Pfam" id="PF00226">
    <property type="entry name" value="DnaJ"/>
    <property type="match status" value="1"/>
</dbReference>
<evidence type="ECO:0000256" key="5">
    <source>
        <dbReference type="ARBA" id="ARBA00022989"/>
    </source>
</evidence>
<name>H3DIV8_TETNG</name>
<evidence type="ECO:0000256" key="11">
    <source>
        <dbReference type="ARBA" id="ARBA00070112"/>
    </source>
</evidence>
<evidence type="ECO:0000256" key="12">
    <source>
        <dbReference type="SAM" id="Phobius"/>
    </source>
</evidence>
<comment type="subcellular location">
    <subcellularLocation>
        <location evidence="1">Mitochondrion inner membrane</location>
        <topology evidence="1">Single-pass membrane protein</topology>
    </subcellularLocation>
</comment>
<reference evidence="15" key="1">
    <citation type="journal article" date="2004" name="Nature">
        <title>Genome duplication in the teleost fish Tetraodon nigroviridis reveals the early vertebrate proto-karyotype.</title>
        <authorList>
            <person name="Jaillon O."/>
            <person name="Aury J.-M."/>
            <person name="Brunet F."/>
            <person name="Petit J.-L."/>
            <person name="Stange-Thomann N."/>
            <person name="Mauceli E."/>
            <person name="Bouneau L."/>
            <person name="Fischer C."/>
            <person name="Ozouf-Costaz C."/>
            <person name="Bernot A."/>
            <person name="Nicaud S."/>
            <person name="Jaffe D."/>
            <person name="Fisher S."/>
            <person name="Lutfalla G."/>
            <person name="Dossat C."/>
            <person name="Segurens B."/>
            <person name="Dasilva C."/>
            <person name="Salanoubat M."/>
            <person name="Levy M."/>
            <person name="Boudet N."/>
            <person name="Castellano S."/>
            <person name="Anthouard V."/>
            <person name="Jubin C."/>
            <person name="Castelli V."/>
            <person name="Katinka M."/>
            <person name="Vacherie B."/>
            <person name="Biemont C."/>
            <person name="Skalli Z."/>
            <person name="Cattolico L."/>
            <person name="Poulain J."/>
            <person name="De Berardinis V."/>
            <person name="Cruaud C."/>
            <person name="Duprat S."/>
            <person name="Brottier P."/>
            <person name="Coutanceau J.-P."/>
            <person name="Gouzy J."/>
            <person name="Parra G."/>
            <person name="Lardier G."/>
            <person name="Chapple C."/>
            <person name="McKernan K.J."/>
            <person name="McEwan P."/>
            <person name="Bosak S."/>
            <person name="Kellis M."/>
            <person name="Volff J.-N."/>
            <person name="Guigo R."/>
            <person name="Zody M.C."/>
            <person name="Mesirov J."/>
            <person name="Lindblad-Toh K."/>
            <person name="Birren B."/>
            <person name="Nusbaum C."/>
            <person name="Kahn D."/>
            <person name="Robinson-Rechavi M."/>
            <person name="Laudet V."/>
            <person name="Schachter V."/>
            <person name="Quetier F."/>
            <person name="Saurin W."/>
            <person name="Scarpelli C."/>
            <person name="Wincker P."/>
            <person name="Lander E.S."/>
            <person name="Weissenbach J."/>
            <person name="Roest Crollius H."/>
        </authorList>
    </citation>
    <scope>NUCLEOTIDE SEQUENCE [LARGE SCALE GENOMIC DNA]</scope>
</reference>
<dbReference type="InterPro" id="IPR036869">
    <property type="entry name" value="J_dom_sf"/>
</dbReference>
<evidence type="ECO:0000256" key="10">
    <source>
        <dbReference type="ARBA" id="ARBA00065070"/>
    </source>
</evidence>
<evidence type="ECO:0000259" key="13">
    <source>
        <dbReference type="PROSITE" id="PS50076"/>
    </source>
</evidence>
<dbReference type="PANTHER" id="PTHR44873:SF1">
    <property type="entry name" value="DNAJ HOMOLOG SUBFAMILY C MEMBER 30, MITOCHONDRIAL"/>
    <property type="match status" value="1"/>
</dbReference>
<comment type="function">
    <text evidence="9">Mitochondrial protein enriched in neurons that acts as a regulator of mitochondrial respiration. Associates with the ATP synthase complex and facilitates ATP synthesis. May be a chaperone protein involved in the turnover of the subunits of mitochondrial complex I N-module. It facilitates the degradation of N-module subunits damaged by oxidative stress, and contributes to complex I functional efficiency.</text>
</comment>
<accession>H3DIV8</accession>
<evidence type="ECO:0000256" key="1">
    <source>
        <dbReference type="ARBA" id="ARBA00004434"/>
    </source>
</evidence>
<keyword evidence="5 12" id="KW-1133">Transmembrane helix</keyword>
<dbReference type="SMART" id="SM00271">
    <property type="entry name" value="DnaJ"/>
    <property type="match status" value="1"/>
</dbReference>
<keyword evidence="4" id="KW-0809">Transit peptide</keyword>
<dbReference type="STRING" id="99883.ENSTNIP00000020452"/>
<dbReference type="InterPro" id="IPR053025">
    <property type="entry name" value="Mito_ATP_Synthase-Asso"/>
</dbReference>
<feature type="domain" description="J" evidence="13">
    <location>
        <begin position="4"/>
        <end position="69"/>
    </location>
</feature>
<dbReference type="AlphaFoldDB" id="H3DIV8"/>
<evidence type="ECO:0000256" key="4">
    <source>
        <dbReference type="ARBA" id="ARBA00022946"/>
    </source>
</evidence>
<dbReference type="PRINTS" id="PR00625">
    <property type="entry name" value="JDOMAIN"/>
</dbReference>
<evidence type="ECO:0000256" key="3">
    <source>
        <dbReference type="ARBA" id="ARBA00022792"/>
    </source>
</evidence>
<dbReference type="PROSITE" id="PS50076">
    <property type="entry name" value="DNAJ_2"/>
    <property type="match status" value="1"/>
</dbReference>
<evidence type="ECO:0000313" key="14">
    <source>
        <dbReference type="Ensembl" id="ENSTNIP00000020452.1"/>
    </source>
</evidence>
<gene>
    <name evidence="14" type="primary">DNAJC30</name>
</gene>
<reference evidence="14" key="2">
    <citation type="submission" date="2025-08" db="UniProtKB">
        <authorList>
            <consortium name="Ensembl"/>
        </authorList>
    </citation>
    <scope>IDENTIFICATION</scope>
</reference>
<evidence type="ECO:0000256" key="9">
    <source>
        <dbReference type="ARBA" id="ARBA00058822"/>
    </source>
</evidence>
<keyword evidence="15" id="KW-1185">Reference proteome</keyword>
<feature type="transmembrane region" description="Helical" evidence="12">
    <location>
        <begin position="138"/>
        <end position="158"/>
    </location>
</feature>
<evidence type="ECO:0000256" key="7">
    <source>
        <dbReference type="ARBA" id="ARBA00023136"/>
    </source>
</evidence>
<dbReference type="InterPro" id="IPR001623">
    <property type="entry name" value="DnaJ_domain"/>
</dbReference>
<proteinExistence type="predicted"/>
<dbReference type="GeneTree" id="ENSGT00510000048685"/>
<protein>
    <recommendedName>
        <fullName evidence="11">DnaJ homolog subfamily C member 30, mitochondrial</fullName>
    </recommendedName>
</protein>
<keyword evidence="7 12" id="KW-0472">Membrane</keyword>
<reference evidence="14" key="3">
    <citation type="submission" date="2025-09" db="UniProtKB">
        <authorList>
            <consortium name="Ensembl"/>
        </authorList>
    </citation>
    <scope>IDENTIFICATION</scope>
</reference>
<sequence>SKTGYYDILEVAPSATQAQIKTAYYKQSFLYHPDRNAGSETATGRFSEISEAYTVLGNKTLRKKYDRGLLSLSDLVGAGCPPGKSVMGADGREKIYNFDAFFKSHYQEQLRREKEIRIRRDEFLKHQTETFEEKKLDWLVEMGIGLMVTLAAVLWISMKA</sequence>
<evidence type="ECO:0000256" key="2">
    <source>
        <dbReference type="ARBA" id="ARBA00022692"/>
    </source>
</evidence>
<dbReference type="GO" id="GO:0005743">
    <property type="term" value="C:mitochondrial inner membrane"/>
    <property type="evidence" value="ECO:0007669"/>
    <property type="project" value="UniProtKB-SubCell"/>
</dbReference>
<keyword evidence="8" id="KW-0143">Chaperone</keyword>
<dbReference type="Gene3D" id="1.10.287.110">
    <property type="entry name" value="DnaJ domain"/>
    <property type="match status" value="1"/>
</dbReference>
<dbReference type="HOGENOM" id="CLU_104327_2_0_1"/>
<dbReference type="PANTHER" id="PTHR44873">
    <property type="entry name" value="DNAJ HOMOLOG SUBFAMILY C MEMBER 30, MITOCHONDRIAL"/>
    <property type="match status" value="1"/>
</dbReference>
<dbReference type="InParanoid" id="H3DIV8"/>
<dbReference type="Ensembl" id="ENSTNIT00000020684.1">
    <property type="protein sequence ID" value="ENSTNIP00000020452.1"/>
    <property type="gene ID" value="ENSTNIG00000017314.1"/>
</dbReference>
<evidence type="ECO:0000256" key="6">
    <source>
        <dbReference type="ARBA" id="ARBA00023128"/>
    </source>
</evidence>
<dbReference type="CDD" id="cd06257">
    <property type="entry name" value="DnaJ"/>
    <property type="match status" value="1"/>
</dbReference>
<keyword evidence="2 12" id="KW-0812">Transmembrane</keyword>
<evidence type="ECO:0000313" key="15">
    <source>
        <dbReference type="Proteomes" id="UP000007303"/>
    </source>
</evidence>
<dbReference type="OMA" id="DQFYKSH"/>
<evidence type="ECO:0000256" key="8">
    <source>
        <dbReference type="ARBA" id="ARBA00023186"/>
    </source>
</evidence>
<keyword evidence="6" id="KW-0496">Mitochondrion</keyword>
<dbReference type="FunFam" id="1.10.287.110:FF:000060">
    <property type="entry name" value="DnaJ (Hsp40) homolog, subfamily C, member 30"/>
    <property type="match status" value="1"/>
</dbReference>
<keyword evidence="3" id="KW-0999">Mitochondrion inner membrane</keyword>
<dbReference type="Proteomes" id="UP000007303">
    <property type="component" value="Unassembled WGS sequence"/>
</dbReference>
<dbReference type="SUPFAM" id="SSF46565">
    <property type="entry name" value="Chaperone J-domain"/>
    <property type="match status" value="1"/>
</dbReference>
<organism evidence="14 15">
    <name type="scientific">Tetraodon nigroviridis</name>
    <name type="common">Spotted green pufferfish</name>
    <name type="synonym">Chelonodon nigroviridis</name>
    <dbReference type="NCBI Taxonomy" id="99883"/>
    <lineage>
        <taxon>Eukaryota</taxon>
        <taxon>Metazoa</taxon>
        <taxon>Chordata</taxon>
        <taxon>Craniata</taxon>
        <taxon>Vertebrata</taxon>
        <taxon>Euteleostomi</taxon>
        <taxon>Actinopterygii</taxon>
        <taxon>Neopterygii</taxon>
        <taxon>Teleostei</taxon>
        <taxon>Neoteleostei</taxon>
        <taxon>Acanthomorphata</taxon>
        <taxon>Eupercaria</taxon>
        <taxon>Tetraodontiformes</taxon>
        <taxon>Tetradontoidea</taxon>
        <taxon>Tetraodontidae</taxon>
        <taxon>Tetraodon</taxon>
    </lineage>
</organism>